<evidence type="ECO:0000313" key="6">
    <source>
        <dbReference type="EMBL" id="MBB4842955.1"/>
    </source>
</evidence>
<feature type="domain" description="CENP-V/GFA" evidence="5">
    <location>
        <begin position="5"/>
        <end position="81"/>
    </location>
</feature>
<accession>A0A840L8C6</accession>
<dbReference type="Pfam" id="PF04828">
    <property type="entry name" value="GFA"/>
    <property type="match status" value="1"/>
</dbReference>
<evidence type="ECO:0000256" key="1">
    <source>
        <dbReference type="ARBA" id="ARBA00005495"/>
    </source>
</evidence>
<dbReference type="RefSeq" id="WP_184297722.1">
    <property type="nucleotide sequence ID" value="NZ_JACHLP010000002.1"/>
</dbReference>
<comment type="similarity">
    <text evidence="1">Belongs to the Gfa family.</text>
</comment>
<dbReference type="Proteomes" id="UP000562027">
    <property type="component" value="Unassembled WGS sequence"/>
</dbReference>
<dbReference type="GO" id="GO:0046872">
    <property type="term" value="F:metal ion binding"/>
    <property type="evidence" value="ECO:0007669"/>
    <property type="project" value="UniProtKB-KW"/>
</dbReference>
<dbReference type="Gene3D" id="3.90.1590.10">
    <property type="entry name" value="glutathione-dependent formaldehyde- activating enzyme (gfa)"/>
    <property type="match status" value="1"/>
</dbReference>
<dbReference type="InterPro" id="IPR011057">
    <property type="entry name" value="Mss4-like_sf"/>
</dbReference>
<sequence length="107" mass="11861">MCPDSAFSTTAVIADTQFKLTQGTELIQRYAASPQRLKCFCGQCGSPLFIQRLNRPETLVLHLGSLDQDPGGRPERHVFCDSKAAWHEIAGGLPQYRIYPGFEPPLP</sequence>
<organism evidence="6 7">
    <name type="scientific">Roseateles oligotrophus</name>
    <dbReference type="NCBI Taxonomy" id="1769250"/>
    <lineage>
        <taxon>Bacteria</taxon>
        <taxon>Pseudomonadati</taxon>
        <taxon>Pseudomonadota</taxon>
        <taxon>Betaproteobacteria</taxon>
        <taxon>Burkholderiales</taxon>
        <taxon>Sphaerotilaceae</taxon>
        <taxon>Roseateles</taxon>
    </lineage>
</organism>
<protein>
    <recommendedName>
        <fullName evidence="5">CENP-V/GFA domain-containing protein</fullName>
    </recommendedName>
</protein>
<reference evidence="6 7" key="1">
    <citation type="submission" date="2020-08" db="EMBL/GenBank/DDBJ databases">
        <title>Functional genomics of gut bacteria from endangered species of beetles.</title>
        <authorList>
            <person name="Carlos-Shanley C."/>
        </authorList>
    </citation>
    <scope>NUCLEOTIDE SEQUENCE [LARGE SCALE GENOMIC DNA]</scope>
    <source>
        <strain evidence="6 7">S00239</strain>
    </source>
</reference>
<evidence type="ECO:0000313" key="7">
    <source>
        <dbReference type="Proteomes" id="UP000562027"/>
    </source>
</evidence>
<evidence type="ECO:0000256" key="3">
    <source>
        <dbReference type="ARBA" id="ARBA00022833"/>
    </source>
</evidence>
<evidence type="ECO:0000259" key="5">
    <source>
        <dbReference type="Pfam" id="PF04828"/>
    </source>
</evidence>
<dbReference type="GO" id="GO:0016846">
    <property type="term" value="F:carbon-sulfur lyase activity"/>
    <property type="evidence" value="ECO:0007669"/>
    <property type="project" value="InterPro"/>
</dbReference>
<dbReference type="EMBL" id="JACHLP010000002">
    <property type="protein sequence ID" value="MBB4842955.1"/>
    <property type="molecule type" value="Genomic_DNA"/>
</dbReference>
<gene>
    <name evidence="6" type="ORF">HNP55_001470</name>
</gene>
<keyword evidence="4" id="KW-0456">Lyase</keyword>
<proteinExistence type="inferred from homology"/>
<name>A0A840L8C6_9BURK</name>
<dbReference type="PANTHER" id="PTHR33337">
    <property type="entry name" value="GFA DOMAIN-CONTAINING PROTEIN"/>
    <property type="match status" value="1"/>
</dbReference>
<evidence type="ECO:0000256" key="4">
    <source>
        <dbReference type="ARBA" id="ARBA00023239"/>
    </source>
</evidence>
<keyword evidence="2" id="KW-0479">Metal-binding</keyword>
<comment type="caution">
    <text evidence="6">The sequence shown here is derived from an EMBL/GenBank/DDBJ whole genome shotgun (WGS) entry which is preliminary data.</text>
</comment>
<dbReference type="PANTHER" id="PTHR33337:SF40">
    <property type="entry name" value="CENP-V_GFA DOMAIN-CONTAINING PROTEIN-RELATED"/>
    <property type="match status" value="1"/>
</dbReference>
<dbReference type="InterPro" id="IPR006913">
    <property type="entry name" value="CENP-V/GFA"/>
</dbReference>
<evidence type="ECO:0000256" key="2">
    <source>
        <dbReference type="ARBA" id="ARBA00022723"/>
    </source>
</evidence>
<keyword evidence="7" id="KW-1185">Reference proteome</keyword>
<dbReference type="SUPFAM" id="SSF51316">
    <property type="entry name" value="Mss4-like"/>
    <property type="match status" value="1"/>
</dbReference>
<dbReference type="AlphaFoldDB" id="A0A840L8C6"/>
<keyword evidence="3" id="KW-0862">Zinc</keyword>